<dbReference type="Pfam" id="PF22893">
    <property type="entry name" value="ULD_2"/>
    <property type="match status" value="1"/>
</dbReference>
<feature type="domain" description="Ubiquitin-like" evidence="2">
    <location>
        <begin position="252"/>
        <end position="333"/>
    </location>
</feature>
<name>A0ABQ0G1V4_9PEZI</name>
<accession>A0ABQ0G1V4</accession>
<protein>
    <submittedName>
        <fullName evidence="3">Fungal N-terminal domain-containing protein</fullName>
    </submittedName>
</protein>
<dbReference type="GeneID" id="98172609"/>
<dbReference type="EMBL" id="BAAFSV010000001">
    <property type="protein sequence ID" value="GAB1311654.1"/>
    <property type="molecule type" value="Genomic_DNA"/>
</dbReference>
<feature type="region of interest" description="Disordered" evidence="1">
    <location>
        <begin position="356"/>
        <end position="375"/>
    </location>
</feature>
<sequence>MEVGLTVGSLGDIIAVCQTAIQLGRAIGHSQYGSATSYQDLTTELDMFVRVLMQVVATYPRHEFTPYLAGLDTTVKEIVNECGSLIQEALDRWRTKYHFSLSSGGSGNRVRDAGRKMEWALREQERAKELREKLSRGIERMTLLSALATQRSARGDNATMMARLEEVKRLLSQNHDVQDAALRLSQDQTTQLYALSERMKNQEESGWAILSQAKRTFNAVLGVKDMVSQACQAMVELRALVISRSLDPTQDMPLIVEDALGNIIKIPLDLVHSWEMFHLLLAHQFEDRRGHARVVRGQYALEEACTCRDIDASLPWMMSVRRGMKINMSIIFESATVVVGYCPRCETKRNAPEDVTVQCSNTPGQEPDSQRRLER</sequence>
<evidence type="ECO:0000313" key="3">
    <source>
        <dbReference type="EMBL" id="GAB1311654.1"/>
    </source>
</evidence>
<evidence type="ECO:0000313" key="4">
    <source>
        <dbReference type="Proteomes" id="UP001628179"/>
    </source>
</evidence>
<keyword evidence="4" id="KW-1185">Reference proteome</keyword>
<dbReference type="RefSeq" id="XP_070913387.1">
    <property type="nucleotide sequence ID" value="XM_071057286.1"/>
</dbReference>
<proteinExistence type="predicted"/>
<dbReference type="PANTHER" id="PTHR38886">
    <property type="entry name" value="SESA DOMAIN-CONTAINING PROTEIN"/>
    <property type="match status" value="1"/>
</dbReference>
<evidence type="ECO:0000259" key="2">
    <source>
        <dbReference type="Pfam" id="PF22893"/>
    </source>
</evidence>
<evidence type="ECO:0000256" key="1">
    <source>
        <dbReference type="SAM" id="MobiDB-lite"/>
    </source>
</evidence>
<dbReference type="PANTHER" id="PTHR38886:SF1">
    <property type="entry name" value="NACHT-NTPASE AND P-LOOP NTPASES N-TERMINAL DOMAIN-CONTAINING PROTEIN"/>
    <property type="match status" value="1"/>
</dbReference>
<comment type="caution">
    <text evidence="3">The sequence shown here is derived from an EMBL/GenBank/DDBJ whole genome shotgun (WGS) entry which is preliminary data.</text>
</comment>
<organism evidence="3 4">
    <name type="scientific">Madurella fahalii</name>
    <dbReference type="NCBI Taxonomy" id="1157608"/>
    <lineage>
        <taxon>Eukaryota</taxon>
        <taxon>Fungi</taxon>
        <taxon>Dikarya</taxon>
        <taxon>Ascomycota</taxon>
        <taxon>Pezizomycotina</taxon>
        <taxon>Sordariomycetes</taxon>
        <taxon>Sordariomycetidae</taxon>
        <taxon>Sordariales</taxon>
        <taxon>Sordariales incertae sedis</taxon>
        <taxon>Madurella</taxon>
    </lineage>
</organism>
<gene>
    <name evidence="3" type="ORF">MFIFM68171_01864</name>
</gene>
<reference evidence="3 4" key="1">
    <citation type="submission" date="2024-09" db="EMBL/GenBank/DDBJ databases">
        <title>Itraconazole resistance in Madurella fahalii resulting from another homologue of gene encoding cytochrome P450 14-alpha sterol demethylase (CYP51).</title>
        <authorList>
            <person name="Yoshioka I."/>
            <person name="Fahal A.H."/>
            <person name="Kaneko S."/>
            <person name="Yaguchi T."/>
        </authorList>
    </citation>
    <scope>NUCLEOTIDE SEQUENCE [LARGE SCALE GENOMIC DNA]</scope>
    <source>
        <strain evidence="3 4">IFM 68171</strain>
    </source>
</reference>
<dbReference type="InterPro" id="IPR054464">
    <property type="entry name" value="ULD_fung"/>
</dbReference>
<dbReference type="Proteomes" id="UP001628179">
    <property type="component" value="Unassembled WGS sequence"/>
</dbReference>